<dbReference type="Proteomes" id="UP000001514">
    <property type="component" value="Unassembled WGS sequence"/>
</dbReference>
<dbReference type="Gramene" id="EFJ37837">
    <property type="protein sequence ID" value="EFJ37837"/>
    <property type="gene ID" value="SELMODRAFT_402463"/>
</dbReference>
<proteinExistence type="predicted"/>
<dbReference type="PANTHER" id="PTHR36072:SF2">
    <property type="entry name" value="OS01G0531000 PROTEIN"/>
    <property type="match status" value="1"/>
</dbReference>
<dbReference type="HOGENOM" id="CLU_362244_0_0_1"/>
<feature type="compositionally biased region" description="Polar residues" evidence="2">
    <location>
        <begin position="397"/>
        <end position="408"/>
    </location>
</feature>
<feature type="compositionally biased region" description="Polar residues" evidence="2">
    <location>
        <begin position="474"/>
        <end position="485"/>
    </location>
</feature>
<feature type="region of interest" description="Disordered" evidence="2">
    <location>
        <begin position="390"/>
        <end position="518"/>
    </location>
</feature>
<protein>
    <submittedName>
        <fullName evidence="3">Uncharacterized protein</fullName>
    </submittedName>
</protein>
<feature type="region of interest" description="Disordered" evidence="2">
    <location>
        <begin position="696"/>
        <end position="753"/>
    </location>
</feature>
<dbReference type="EMBL" id="GL377565">
    <property type="protein sequence ID" value="EFJ37837.1"/>
    <property type="molecule type" value="Genomic_DNA"/>
</dbReference>
<feature type="compositionally biased region" description="Basic and acidic residues" evidence="2">
    <location>
        <begin position="696"/>
        <end position="709"/>
    </location>
</feature>
<accession>D8QQQ5</accession>
<gene>
    <name evidence="3" type="ORF">SELMODRAFT_402463</name>
</gene>
<dbReference type="InParanoid" id="D8QQQ5"/>
<feature type="region of interest" description="Disordered" evidence="2">
    <location>
        <begin position="101"/>
        <end position="182"/>
    </location>
</feature>
<organism evidence="4">
    <name type="scientific">Selaginella moellendorffii</name>
    <name type="common">Spikemoss</name>
    <dbReference type="NCBI Taxonomy" id="88036"/>
    <lineage>
        <taxon>Eukaryota</taxon>
        <taxon>Viridiplantae</taxon>
        <taxon>Streptophyta</taxon>
        <taxon>Embryophyta</taxon>
        <taxon>Tracheophyta</taxon>
        <taxon>Lycopodiopsida</taxon>
        <taxon>Selaginellales</taxon>
        <taxon>Selaginellaceae</taxon>
        <taxon>Selaginella</taxon>
    </lineage>
</organism>
<dbReference type="KEGG" id="smo:SELMODRAFT_402463"/>
<name>D8QQQ5_SELML</name>
<evidence type="ECO:0000256" key="1">
    <source>
        <dbReference type="SAM" id="Coils"/>
    </source>
</evidence>
<evidence type="ECO:0000313" key="3">
    <source>
        <dbReference type="EMBL" id="EFJ37837.1"/>
    </source>
</evidence>
<feature type="coiled-coil region" evidence="1">
    <location>
        <begin position="605"/>
        <end position="670"/>
    </location>
</feature>
<feature type="compositionally biased region" description="Basic and acidic residues" evidence="2">
    <location>
        <begin position="458"/>
        <end position="473"/>
    </location>
</feature>
<evidence type="ECO:0000256" key="2">
    <source>
        <dbReference type="SAM" id="MobiDB-lite"/>
    </source>
</evidence>
<reference evidence="3 4" key="1">
    <citation type="journal article" date="2011" name="Science">
        <title>The Selaginella genome identifies genetic changes associated with the evolution of vascular plants.</title>
        <authorList>
            <person name="Banks J.A."/>
            <person name="Nishiyama T."/>
            <person name="Hasebe M."/>
            <person name="Bowman J.L."/>
            <person name="Gribskov M."/>
            <person name="dePamphilis C."/>
            <person name="Albert V.A."/>
            <person name="Aono N."/>
            <person name="Aoyama T."/>
            <person name="Ambrose B.A."/>
            <person name="Ashton N.W."/>
            <person name="Axtell M.J."/>
            <person name="Barker E."/>
            <person name="Barker M.S."/>
            <person name="Bennetzen J.L."/>
            <person name="Bonawitz N.D."/>
            <person name="Chapple C."/>
            <person name="Cheng C."/>
            <person name="Correa L.G."/>
            <person name="Dacre M."/>
            <person name="DeBarry J."/>
            <person name="Dreyer I."/>
            <person name="Elias M."/>
            <person name="Engstrom E.M."/>
            <person name="Estelle M."/>
            <person name="Feng L."/>
            <person name="Finet C."/>
            <person name="Floyd S.K."/>
            <person name="Frommer W.B."/>
            <person name="Fujita T."/>
            <person name="Gramzow L."/>
            <person name="Gutensohn M."/>
            <person name="Harholt J."/>
            <person name="Hattori M."/>
            <person name="Heyl A."/>
            <person name="Hirai T."/>
            <person name="Hiwatashi Y."/>
            <person name="Ishikawa M."/>
            <person name="Iwata M."/>
            <person name="Karol K.G."/>
            <person name="Koehler B."/>
            <person name="Kolukisaoglu U."/>
            <person name="Kubo M."/>
            <person name="Kurata T."/>
            <person name="Lalonde S."/>
            <person name="Li K."/>
            <person name="Li Y."/>
            <person name="Litt A."/>
            <person name="Lyons E."/>
            <person name="Manning G."/>
            <person name="Maruyama T."/>
            <person name="Michael T.P."/>
            <person name="Mikami K."/>
            <person name="Miyazaki S."/>
            <person name="Morinaga S."/>
            <person name="Murata T."/>
            <person name="Mueller-Roeber B."/>
            <person name="Nelson D.R."/>
            <person name="Obara M."/>
            <person name="Oguri Y."/>
            <person name="Olmstead R.G."/>
            <person name="Onodera N."/>
            <person name="Petersen B.L."/>
            <person name="Pils B."/>
            <person name="Prigge M."/>
            <person name="Rensing S.A."/>
            <person name="Riano-Pachon D.M."/>
            <person name="Roberts A.W."/>
            <person name="Sato Y."/>
            <person name="Scheller H.V."/>
            <person name="Schulz B."/>
            <person name="Schulz C."/>
            <person name="Shakirov E.V."/>
            <person name="Shibagaki N."/>
            <person name="Shinohara N."/>
            <person name="Shippen D.E."/>
            <person name="Soerensen I."/>
            <person name="Sotooka R."/>
            <person name="Sugimoto N."/>
            <person name="Sugita M."/>
            <person name="Sumikawa N."/>
            <person name="Tanurdzic M."/>
            <person name="Theissen G."/>
            <person name="Ulvskov P."/>
            <person name="Wakazuki S."/>
            <person name="Weng J.K."/>
            <person name="Willats W.W."/>
            <person name="Wipf D."/>
            <person name="Wolf P.G."/>
            <person name="Yang L."/>
            <person name="Zimmer A.D."/>
            <person name="Zhu Q."/>
            <person name="Mitros T."/>
            <person name="Hellsten U."/>
            <person name="Loque D."/>
            <person name="Otillar R."/>
            <person name="Salamov A."/>
            <person name="Schmutz J."/>
            <person name="Shapiro H."/>
            <person name="Lindquist E."/>
            <person name="Lucas S."/>
            <person name="Rokhsar D."/>
            <person name="Grigoriev I.V."/>
        </authorList>
    </citation>
    <scope>NUCLEOTIDE SEQUENCE [LARGE SCALE GENOMIC DNA]</scope>
</reference>
<sequence>MMRRSANPKSSSAIAGAASTAQSLKADFLSRIAKWASAAVPPLGALWGHRLAASCEKTGASIKNQVQCQRCETIIASSDELSAAKKAGFRICSYCGHHNTLKKSKPSSNPATPDQQTSTAKKRKRKSWSTLKDVAATQGQKVIRSAAKSSPRSEKVAKKKSRMSSPSVAVTPIPAEDEKRSNGDSNLVEYRVVVTDHENDGNGGEADFKLSALRKVVEFDSSMCETQEVIAESGHVKVLCVENVAAELGEAVITTVEQQETNPDEKGKDREVVESRVTTAELVEVDMVTEAEMSAPMDTEAEVIAPMDTEAEVAAKDASENELPPSKEKEFLVSVELVSAKNQVEVDSIAPVVEPQLVPNQMEGSELLPREVEMPASTDAVKDLDLNSKPETLDELPSQTELASQTAGSELVPEKEELPASEQLDNSSLEQKDLEVPAEETELPQREEEDELPVSENAEEKSTMEELEPEKPENTTAENPGNSTTMEEEMRASVQEEPDLHTSMEAEVPSERATPIEPERPDDIAMAAPETAFDSSHRRDPAKMKRRFVRQRDPAGALKSIVRFVSLSLAVTFLSFLAFAARIPTRGPFERHAMTHTWVLSSDNARLLKALLARSKKEKEKAASEKKRADELLLALKLYKSARKPQRGHVAKLEGSLPELRSEMNKVSDEVSTLSGTVTHLIAAVEELRSKIAAEKNASPHEAHDRDVEQQDTAAASWEEDGVKPPERLEAIDAGNKDDKKNPGDGDKISQRLGVSGLSRKICKKNLRTISPSLRLKGNVTLTKIGRRWKIGSH</sequence>
<feature type="compositionally biased region" description="Acidic residues" evidence="2">
    <location>
        <begin position="436"/>
        <end position="453"/>
    </location>
</feature>
<keyword evidence="4" id="KW-1185">Reference proteome</keyword>
<feature type="compositionally biased region" description="Polar residues" evidence="2">
    <location>
        <begin position="106"/>
        <end position="119"/>
    </location>
</feature>
<evidence type="ECO:0000313" key="4">
    <source>
        <dbReference type="Proteomes" id="UP000001514"/>
    </source>
</evidence>
<dbReference type="AlphaFoldDB" id="D8QQQ5"/>
<feature type="compositionally biased region" description="Basic and acidic residues" evidence="2">
    <location>
        <begin position="721"/>
        <end position="750"/>
    </location>
</feature>
<keyword evidence="1" id="KW-0175">Coiled coil</keyword>
<dbReference type="PANTHER" id="PTHR36072">
    <property type="entry name" value="OS01G0541600 PROTEIN"/>
    <property type="match status" value="1"/>
</dbReference>